<gene>
    <name evidence="10" type="ordered locus">ACP_0239</name>
</gene>
<feature type="compositionally biased region" description="Acidic residues" evidence="8">
    <location>
        <begin position="28"/>
        <end position="37"/>
    </location>
</feature>
<evidence type="ECO:0000256" key="8">
    <source>
        <dbReference type="SAM" id="MobiDB-lite"/>
    </source>
</evidence>
<dbReference type="PANTHER" id="PTHR34982">
    <property type="entry name" value="YOP PROTEINS TRANSLOCATION PROTEIN L"/>
    <property type="match status" value="1"/>
</dbReference>
<dbReference type="HOGENOM" id="CLU_1163875_0_0_0"/>
<evidence type="ECO:0000256" key="7">
    <source>
        <dbReference type="ARBA" id="ARBA00023225"/>
    </source>
</evidence>
<sequence length="238" mass="26575">MEFGHEGSRSGARVEPLRYFSLGEEEEAETAEFAEAEPEAHSESEKAREQLAAREAEWMARAEAIRKEAYAAGRASAEGEREAALRQMSGQWEKAVHQFLGERDRYFARVEREVVELALAIAARILQREAQLDPLLLSGAVRVALGQLGETTSVRLRVPVSAHALWSETLRLMPNLPVYPELVADSEMQEGDAVLETRLGRVDLGVRAQLKEIERGFFDLLSHREPSPGVQPRAHGQH</sequence>
<accession>C1F986</accession>
<keyword evidence="11" id="KW-1185">Reference proteome</keyword>
<dbReference type="InParanoid" id="C1F986"/>
<dbReference type="KEGG" id="aca:ACP_0239"/>
<keyword evidence="4" id="KW-0813">Transport</keyword>
<name>C1F986_ACIC5</name>
<feature type="compositionally biased region" description="Basic and acidic residues" evidence="8">
    <location>
        <begin position="38"/>
        <end position="53"/>
    </location>
</feature>
<evidence type="ECO:0000259" key="9">
    <source>
        <dbReference type="Pfam" id="PF02108"/>
    </source>
</evidence>
<dbReference type="GO" id="GO:0044781">
    <property type="term" value="P:bacterial-type flagellum organization"/>
    <property type="evidence" value="ECO:0007669"/>
    <property type="project" value="UniProtKB-KW"/>
</dbReference>
<organism evidence="10 11">
    <name type="scientific">Acidobacterium capsulatum (strain ATCC 51196 / DSM 11244 / BCRC 80197 / JCM 7670 / NBRC 15755 / NCIMB 13165 / 161)</name>
    <dbReference type="NCBI Taxonomy" id="240015"/>
    <lineage>
        <taxon>Bacteria</taxon>
        <taxon>Pseudomonadati</taxon>
        <taxon>Acidobacteriota</taxon>
        <taxon>Terriglobia</taxon>
        <taxon>Terriglobales</taxon>
        <taxon>Acidobacteriaceae</taxon>
        <taxon>Acidobacterium</taxon>
    </lineage>
</organism>
<dbReference type="InterPro" id="IPR018035">
    <property type="entry name" value="Flagellar_FliH/T3SS_HrpE"/>
</dbReference>
<protein>
    <recommendedName>
        <fullName evidence="3">Flagellar assembly protein FliH</fullName>
    </recommendedName>
</protein>
<dbReference type="STRING" id="240015.ACP_0239"/>
<keyword evidence="7" id="KW-1006">Bacterial flagellum protein export</keyword>
<reference evidence="10 11" key="1">
    <citation type="journal article" date="2009" name="Appl. Environ. Microbiol.">
        <title>Three genomes from the phylum Acidobacteria provide insight into the lifestyles of these microorganisms in soils.</title>
        <authorList>
            <person name="Ward N.L."/>
            <person name="Challacombe J.F."/>
            <person name="Janssen P.H."/>
            <person name="Henrissat B."/>
            <person name="Coutinho P.M."/>
            <person name="Wu M."/>
            <person name="Xie G."/>
            <person name="Haft D.H."/>
            <person name="Sait M."/>
            <person name="Badger J."/>
            <person name="Barabote R.D."/>
            <person name="Bradley B."/>
            <person name="Brettin T.S."/>
            <person name="Brinkac L.M."/>
            <person name="Bruce D."/>
            <person name="Creasy T."/>
            <person name="Daugherty S.C."/>
            <person name="Davidsen T.M."/>
            <person name="DeBoy R.T."/>
            <person name="Detter J.C."/>
            <person name="Dodson R.J."/>
            <person name="Durkin A.S."/>
            <person name="Ganapathy A."/>
            <person name="Gwinn-Giglio M."/>
            <person name="Han C.S."/>
            <person name="Khouri H."/>
            <person name="Kiss H."/>
            <person name="Kothari S.P."/>
            <person name="Madupu R."/>
            <person name="Nelson K.E."/>
            <person name="Nelson W.C."/>
            <person name="Paulsen I."/>
            <person name="Penn K."/>
            <person name="Ren Q."/>
            <person name="Rosovitz M.J."/>
            <person name="Selengut J.D."/>
            <person name="Shrivastava S."/>
            <person name="Sullivan S.A."/>
            <person name="Tapia R."/>
            <person name="Thompson L.S."/>
            <person name="Watkins K.L."/>
            <person name="Yang Q."/>
            <person name="Yu C."/>
            <person name="Zafar N."/>
            <person name="Zhou L."/>
            <person name="Kuske C.R."/>
        </authorList>
    </citation>
    <scope>NUCLEOTIDE SEQUENCE [LARGE SCALE GENOMIC DNA]</scope>
    <source>
        <strain evidence="11">ATCC 51196 / DSM 11244 / BCRC 80197 / JCM 7670 / NBRC 15755 / NCIMB 13165 / 161</strain>
    </source>
</reference>
<evidence type="ECO:0000256" key="4">
    <source>
        <dbReference type="ARBA" id="ARBA00022448"/>
    </source>
</evidence>
<dbReference type="InterPro" id="IPR051472">
    <property type="entry name" value="T3SS_Stator/FliH"/>
</dbReference>
<comment type="function">
    <text evidence="1">Needed for flagellar regrowth and assembly.</text>
</comment>
<evidence type="ECO:0000256" key="1">
    <source>
        <dbReference type="ARBA" id="ARBA00003041"/>
    </source>
</evidence>
<feature type="domain" description="Flagellar assembly protein FliH/Type III secretion system HrpE" evidence="9">
    <location>
        <begin position="90"/>
        <end position="212"/>
    </location>
</feature>
<dbReference type="GO" id="GO:0005829">
    <property type="term" value="C:cytosol"/>
    <property type="evidence" value="ECO:0007669"/>
    <property type="project" value="TreeGrafter"/>
</dbReference>
<evidence type="ECO:0000313" key="10">
    <source>
        <dbReference type="EMBL" id="ACO33148.1"/>
    </source>
</evidence>
<evidence type="ECO:0000256" key="3">
    <source>
        <dbReference type="ARBA" id="ARBA00016507"/>
    </source>
</evidence>
<evidence type="ECO:0000256" key="2">
    <source>
        <dbReference type="ARBA" id="ARBA00006602"/>
    </source>
</evidence>
<keyword evidence="6" id="KW-0653">Protein transport</keyword>
<dbReference type="Proteomes" id="UP000002207">
    <property type="component" value="Chromosome"/>
</dbReference>
<dbReference type="eggNOG" id="COG1317">
    <property type="taxonomic scope" value="Bacteria"/>
</dbReference>
<feature type="region of interest" description="Disordered" evidence="8">
    <location>
        <begin position="28"/>
        <end position="53"/>
    </location>
</feature>
<evidence type="ECO:0000256" key="6">
    <source>
        <dbReference type="ARBA" id="ARBA00022927"/>
    </source>
</evidence>
<proteinExistence type="inferred from homology"/>
<dbReference type="AlphaFoldDB" id="C1F986"/>
<keyword evidence="5" id="KW-1005">Bacterial flagellum biogenesis</keyword>
<dbReference type="EMBL" id="CP001472">
    <property type="protein sequence ID" value="ACO33148.1"/>
    <property type="molecule type" value="Genomic_DNA"/>
</dbReference>
<comment type="similarity">
    <text evidence="2">Belongs to the FliH family.</text>
</comment>
<evidence type="ECO:0000313" key="11">
    <source>
        <dbReference type="Proteomes" id="UP000002207"/>
    </source>
</evidence>
<dbReference type="Pfam" id="PF02108">
    <property type="entry name" value="FliH"/>
    <property type="match status" value="1"/>
</dbReference>
<dbReference type="GO" id="GO:0015031">
    <property type="term" value="P:protein transport"/>
    <property type="evidence" value="ECO:0007669"/>
    <property type="project" value="UniProtKB-KW"/>
</dbReference>
<evidence type="ECO:0000256" key="5">
    <source>
        <dbReference type="ARBA" id="ARBA00022795"/>
    </source>
</evidence>
<dbReference type="PANTHER" id="PTHR34982:SF1">
    <property type="entry name" value="FLAGELLAR ASSEMBLY PROTEIN FLIH"/>
    <property type="match status" value="1"/>
</dbReference>